<keyword evidence="6" id="KW-0325">Glycoprotein</keyword>
<dbReference type="Pfam" id="PF04515">
    <property type="entry name" value="Choline_transpo"/>
    <property type="match status" value="1"/>
</dbReference>
<keyword evidence="9" id="KW-1185">Reference proteome</keyword>
<keyword evidence="5 7" id="KW-0472">Membrane</keyword>
<keyword evidence="4 7" id="KW-1133">Transmembrane helix</keyword>
<keyword evidence="3 7" id="KW-0812">Transmembrane</keyword>
<feature type="transmembrane region" description="Helical" evidence="7">
    <location>
        <begin position="322"/>
        <end position="352"/>
    </location>
</feature>
<evidence type="ECO:0000313" key="9">
    <source>
        <dbReference type="Proteomes" id="UP000041254"/>
    </source>
</evidence>
<accession>A0A0G4EDI1</accession>
<evidence type="ECO:0000313" key="8">
    <source>
        <dbReference type="EMBL" id="CEL93416.1"/>
    </source>
</evidence>
<feature type="transmembrane region" description="Helical" evidence="7">
    <location>
        <begin position="631"/>
        <end position="652"/>
    </location>
</feature>
<evidence type="ECO:0000256" key="5">
    <source>
        <dbReference type="ARBA" id="ARBA00023136"/>
    </source>
</evidence>
<organism evidence="8 9">
    <name type="scientific">Vitrella brassicaformis (strain CCMP3155)</name>
    <dbReference type="NCBI Taxonomy" id="1169540"/>
    <lineage>
        <taxon>Eukaryota</taxon>
        <taxon>Sar</taxon>
        <taxon>Alveolata</taxon>
        <taxon>Colpodellida</taxon>
        <taxon>Vitrellaceae</taxon>
        <taxon>Vitrella</taxon>
    </lineage>
</organism>
<feature type="transmembrane region" description="Helical" evidence="7">
    <location>
        <begin position="236"/>
        <end position="255"/>
    </location>
</feature>
<comment type="subcellular location">
    <subcellularLocation>
        <location evidence="7">Cell membrane</location>
        <topology evidence="7">Multi-pass membrane protein</topology>
    </subcellularLocation>
    <subcellularLocation>
        <location evidence="1">Membrane</location>
        <topology evidence="1">Multi-pass membrane protein</topology>
    </subcellularLocation>
</comment>
<dbReference type="Proteomes" id="UP000041254">
    <property type="component" value="Unassembled WGS sequence"/>
</dbReference>
<comment type="similarity">
    <text evidence="2 7">Belongs to the CTL (choline transporter-like) family.</text>
</comment>
<dbReference type="STRING" id="1169540.A0A0G4EDI1"/>
<proteinExistence type="inferred from homology"/>
<protein>
    <recommendedName>
        <fullName evidence="7">Choline transporter-like protein</fullName>
    </recommendedName>
</protein>
<gene>
    <name evidence="8" type="ORF">Vbra_3677</name>
</gene>
<dbReference type="InterPro" id="IPR007603">
    <property type="entry name" value="Choline_transptr-like"/>
</dbReference>
<name>A0A0G4EDI1_VITBC</name>
<feature type="transmembrane region" description="Helical" evidence="7">
    <location>
        <begin position="372"/>
        <end position="393"/>
    </location>
</feature>
<dbReference type="GO" id="GO:0022857">
    <property type="term" value="F:transmembrane transporter activity"/>
    <property type="evidence" value="ECO:0007669"/>
    <property type="project" value="UniProtKB-UniRule"/>
</dbReference>
<dbReference type="EMBL" id="CDMY01000164">
    <property type="protein sequence ID" value="CEL93416.1"/>
    <property type="molecule type" value="Genomic_DNA"/>
</dbReference>
<dbReference type="AlphaFoldDB" id="A0A0G4EDI1"/>
<evidence type="ECO:0000256" key="6">
    <source>
        <dbReference type="ARBA" id="ARBA00023180"/>
    </source>
</evidence>
<dbReference type="VEuPathDB" id="CryptoDB:Vbra_3677"/>
<reference evidence="8 9" key="1">
    <citation type="submission" date="2014-11" db="EMBL/GenBank/DDBJ databases">
        <authorList>
            <person name="Zhu J."/>
            <person name="Qi W."/>
            <person name="Song R."/>
        </authorList>
    </citation>
    <scope>NUCLEOTIDE SEQUENCE [LARGE SCALE GENOMIC DNA]</scope>
</reference>
<feature type="transmembrane region" description="Helical" evidence="7">
    <location>
        <begin position="581"/>
        <end position="601"/>
    </location>
</feature>
<feature type="transmembrane region" description="Helical" evidence="7">
    <location>
        <begin position="210"/>
        <end position="229"/>
    </location>
</feature>
<sequence>MAVEGFAAVGLPSRRHQRLKRGGRGKTKKGRGLADESEGVAYQYLISEDEAFSVFGRQEVDGLATRRRCTDVFGLFILAGAVLFALFIFGEAQQYGNPHRLFYPTDFNGAMCGLDPDVSDKPYGYFPNPLMSDIRVCVKECPNGAEGLTFTVPDGPMAKLYTHHSYASVLGINYNCLPMDHDIAGEAVTYGSLQQELYHAWATVFSNPQLLAAVLSTSLLLGAVAIMAIRAMPTVTAIGCVVVGCGLLFYLAYLIHVDQRRFAKDIVFEKAHFYSLQLAPLLKYGLAVLGLVVLVVSMRSLRYRAELFRIFRGTIGYVAKSPLLLVLVLVLSVTELFLIVQWAQVAVLLMGVRSPRSTEVELFGEIETVKTMSFSAVFLLYFILWSFLLVWALEFLAACVKFVAASVLCANYFRLPPHLLHTARTAGTASIAAGRSTAAPSLISGYGGEDVKPRGGLLTPDGTINIGSEALQGMLNLRFHLGTLAFGSLLNLPVRVLRYILTPLIPAEFDPSESQTHRVLYYVLMPLIALETRVMRYFTDSAYVMVALLGYPYMQAALRIEALLNRNFGKIPHLSSDKIPVAQILNFIIAVVVIFLAYITFRAPGADEFTVVHYLLGIETSLHSRAHHSPVMSLPLVLVLSLWVSNAFLLLLGTSADTLTTCYCIDVEMAGGTETDALYCPSSLAQVFHVIDFDIKELQSLD</sequence>
<comment type="function">
    <text evidence="7">Choline transporter.</text>
</comment>
<dbReference type="OrthoDB" id="420519at2759"/>
<dbReference type="InParanoid" id="A0A0G4EDI1"/>
<evidence type="ECO:0000256" key="7">
    <source>
        <dbReference type="RuleBase" id="RU368066"/>
    </source>
</evidence>
<evidence type="ECO:0000256" key="4">
    <source>
        <dbReference type="ARBA" id="ARBA00022989"/>
    </source>
</evidence>
<evidence type="ECO:0000256" key="3">
    <source>
        <dbReference type="ARBA" id="ARBA00022692"/>
    </source>
</evidence>
<dbReference type="PANTHER" id="PTHR12385:SF14">
    <property type="entry name" value="CHOLINE TRANSPORTER-LIKE 2"/>
    <property type="match status" value="1"/>
</dbReference>
<feature type="transmembrane region" description="Helical" evidence="7">
    <location>
        <begin position="281"/>
        <end position="301"/>
    </location>
</feature>
<dbReference type="PANTHER" id="PTHR12385">
    <property type="entry name" value="CHOLINE TRANSPORTER-LIKE (SLC FAMILY 44)"/>
    <property type="match status" value="1"/>
</dbReference>
<evidence type="ECO:0000256" key="2">
    <source>
        <dbReference type="ARBA" id="ARBA00007168"/>
    </source>
</evidence>
<feature type="transmembrane region" description="Helical" evidence="7">
    <location>
        <begin position="72"/>
        <end position="90"/>
    </location>
</feature>
<evidence type="ECO:0000256" key="1">
    <source>
        <dbReference type="ARBA" id="ARBA00004141"/>
    </source>
</evidence>
<dbReference type="GO" id="GO:0005886">
    <property type="term" value="C:plasma membrane"/>
    <property type="evidence" value="ECO:0007669"/>
    <property type="project" value="UniProtKB-SubCell"/>
</dbReference>